<keyword evidence="1" id="KW-1133">Transmembrane helix</keyword>
<comment type="caution">
    <text evidence="2">The sequence shown here is derived from an EMBL/GenBank/DDBJ whole genome shotgun (WGS) entry which is preliminary data.</text>
</comment>
<dbReference type="Proteomes" id="UP000240653">
    <property type="component" value="Unassembled WGS sequence"/>
</dbReference>
<proteinExistence type="predicted"/>
<dbReference type="EMBL" id="PXYL01000019">
    <property type="protein sequence ID" value="PSJ56202.1"/>
    <property type="molecule type" value="Genomic_DNA"/>
</dbReference>
<organism evidence="2 3">
    <name type="scientific">Pseudaminobacter soli</name>
    <name type="common">ex Li et al. 2025</name>
    <dbReference type="NCBI Taxonomy" id="1295366"/>
    <lineage>
        <taxon>Bacteria</taxon>
        <taxon>Pseudomonadati</taxon>
        <taxon>Pseudomonadota</taxon>
        <taxon>Alphaproteobacteria</taxon>
        <taxon>Hyphomicrobiales</taxon>
        <taxon>Phyllobacteriaceae</taxon>
        <taxon>Pseudaminobacter</taxon>
    </lineage>
</organism>
<evidence type="ECO:0000313" key="3">
    <source>
        <dbReference type="Proteomes" id="UP000240653"/>
    </source>
</evidence>
<feature type="transmembrane region" description="Helical" evidence="1">
    <location>
        <begin position="25"/>
        <end position="55"/>
    </location>
</feature>
<gene>
    <name evidence="2" type="ORF">C7I85_24765</name>
</gene>
<protein>
    <submittedName>
        <fullName evidence="2">Uncharacterized protein</fullName>
    </submittedName>
</protein>
<evidence type="ECO:0000313" key="2">
    <source>
        <dbReference type="EMBL" id="PSJ56202.1"/>
    </source>
</evidence>
<dbReference type="AlphaFoldDB" id="A0A2P7S175"/>
<reference evidence="2 3" key="1">
    <citation type="submission" date="2018-03" db="EMBL/GenBank/DDBJ databases">
        <title>The draft genome of Mesorhizobium soli JCM 19897.</title>
        <authorList>
            <person name="Li L."/>
            <person name="Liu L."/>
            <person name="Liang L."/>
            <person name="Wang T."/>
            <person name="Zhang X."/>
        </authorList>
    </citation>
    <scope>NUCLEOTIDE SEQUENCE [LARGE SCALE GENOMIC DNA]</scope>
    <source>
        <strain evidence="2 3">JCM 19897</strain>
    </source>
</reference>
<keyword evidence="1" id="KW-0812">Transmembrane</keyword>
<keyword evidence="3" id="KW-1185">Reference proteome</keyword>
<keyword evidence="1" id="KW-0472">Membrane</keyword>
<accession>A0A2P7S175</accession>
<sequence>MATGILVGEIIQFIPNPIAAMGSGVFISMLIASSFGLGPVVPIQAGVSVLLVLTLGAETAGYTRMVDVTIGAERNGAPS</sequence>
<name>A0A2P7S175_9HYPH</name>
<evidence type="ECO:0000256" key="1">
    <source>
        <dbReference type="SAM" id="Phobius"/>
    </source>
</evidence>